<reference evidence="5 6" key="1">
    <citation type="journal article" date="2020" name="Nature">
        <title>Six reference-quality genomes reveal evolution of bat adaptations.</title>
        <authorList>
            <person name="Jebb D."/>
            <person name="Huang Z."/>
            <person name="Pippel M."/>
            <person name="Hughes G.M."/>
            <person name="Lavrichenko K."/>
            <person name="Devanna P."/>
            <person name="Winkler S."/>
            <person name="Jermiin L.S."/>
            <person name="Skirmuntt E.C."/>
            <person name="Katzourakis A."/>
            <person name="Burkitt-Gray L."/>
            <person name="Ray D.A."/>
            <person name="Sullivan K.A.M."/>
            <person name="Roscito J.G."/>
            <person name="Kirilenko B.M."/>
            <person name="Davalos L.M."/>
            <person name="Corthals A.P."/>
            <person name="Power M.L."/>
            <person name="Jones G."/>
            <person name="Ransome R.D."/>
            <person name="Dechmann D.K.N."/>
            <person name="Locatelli A.G."/>
            <person name="Puechmaille S.J."/>
            <person name="Fedrigo O."/>
            <person name="Jarvis E.D."/>
            <person name="Hiller M."/>
            <person name="Vernes S.C."/>
            <person name="Myers E.W."/>
            <person name="Teeling E.C."/>
        </authorList>
    </citation>
    <scope>NUCLEOTIDE SEQUENCE [LARGE SCALE GENOMIC DNA]</scope>
    <source>
        <strain evidence="5">Bat1K_MPI-CBG_1</strain>
    </source>
</reference>
<comment type="caution">
    <text evidence="5">The sequence shown here is derived from an EMBL/GenBank/DDBJ whole genome shotgun (WGS) entry which is preliminary data.</text>
</comment>
<dbReference type="Gene3D" id="3.40.50.1360">
    <property type="match status" value="1"/>
</dbReference>
<dbReference type="UniPathway" id="UPA00115">
    <property type="reaction ID" value="UER00412"/>
</dbReference>
<accession>A0A834B9C1</accession>
<dbReference type="InterPro" id="IPR004788">
    <property type="entry name" value="Ribose5P_isomerase_type_A"/>
</dbReference>
<name>A0A834B9C1_9CHIR</name>
<gene>
    <name evidence="5" type="ORF">HJG60_009713</name>
</gene>
<dbReference type="GO" id="GO:0004751">
    <property type="term" value="F:ribose-5-phosphate isomerase activity"/>
    <property type="evidence" value="ECO:0007669"/>
    <property type="project" value="UniProtKB-EC"/>
</dbReference>
<proteinExistence type="inferred from homology"/>
<organism evidence="5 6">
    <name type="scientific">Phyllostomus discolor</name>
    <name type="common">pale spear-nosed bat</name>
    <dbReference type="NCBI Taxonomy" id="89673"/>
    <lineage>
        <taxon>Eukaryota</taxon>
        <taxon>Metazoa</taxon>
        <taxon>Chordata</taxon>
        <taxon>Craniata</taxon>
        <taxon>Vertebrata</taxon>
        <taxon>Euteleostomi</taxon>
        <taxon>Mammalia</taxon>
        <taxon>Eutheria</taxon>
        <taxon>Laurasiatheria</taxon>
        <taxon>Chiroptera</taxon>
        <taxon>Yangochiroptera</taxon>
        <taxon>Phyllostomidae</taxon>
        <taxon>Phyllostominae</taxon>
        <taxon>Phyllostomus</taxon>
    </lineage>
</organism>
<evidence type="ECO:0000256" key="3">
    <source>
        <dbReference type="ARBA" id="ARBA00011959"/>
    </source>
</evidence>
<dbReference type="Pfam" id="PF06026">
    <property type="entry name" value="Rib_5-P_isom_A"/>
    <property type="match status" value="1"/>
</dbReference>
<protein>
    <recommendedName>
        <fullName evidence="3">ribose-5-phosphate isomerase</fullName>
        <ecNumber evidence="3">5.3.1.6</ecNumber>
    </recommendedName>
</protein>
<evidence type="ECO:0000313" key="6">
    <source>
        <dbReference type="Proteomes" id="UP000664940"/>
    </source>
</evidence>
<dbReference type="EC" id="5.3.1.6" evidence="3"/>
<evidence type="ECO:0000313" key="5">
    <source>
        <dbReference type="EMBL" id="KAF6125188.1"/>
    </source>
</evidence>
<dbReference type="SUPFAM" id="SSF100950">
    <property type="entry name" value="NagB/RpiA/CoA transferase-like"/>
    <property type="match status" value="1"/>
</dbReference>
<sequence>MGQISTSGMEANRAFPVPSMMSKAKEAKKLEIREEVEICMKSKQVLRIESGSQTVHAVHLTFSDRDQHPETDLTIYGDDKVDADLNLIMSSGGYLTQDKTLVGYANHDLNHQFQEKIQRTLGISGKKESREGYPNELCPRESSCDSEVWW</sequence>
<dbReference type="EMBL" id="JABVXQ010000002">
    <property type="protein sequence ID" value="KAF6125188.1"/>
    <property type="molecule type" value="Genomic_DNA"/>
</dbReference>
<dbReference type="InterPro" id="IPR037171">
    <property type="entry name" value="NagB/RpiA_transferase-like"/>
</dbReference>
<evidence type="ECO:0000256" key="2">
    <source>
        <dbReference type="ARBA" id="ARBA00008088"/>
    </source>
</evidence>
<evidence type="ECO:0000256" key="1">
    <source>
        <dbReference type="ARBA" id="ARBA00004988"/>
    </source>
</evidence>
<dbReference type="GO" id="GO:0009052">
    <property type="term" value="P:pentose-phosphate shunt, non-oxidative branch"/>
    <property type="evidence" value="ECO:0007669"/>
    <property type="project" value="InterPro"/>
</dbReference>
<dbReference type="Proteomes" id="UP000664940">
    <property type="component" value="Unassembled WGS sequence"/>
</dbReference>
<dbReference type="AlphaFoldDB" id="A0A834B9C1"/>
<comment type="pathway">
    <text evidence="1">Carbohydrate degradation; pentose phosphate pathway; D-ribose 5-phosphate from D-ribulose 5-phosphate (non-oxidative stage): step 1/1.</text>
</comment>
<keyword evidence="4" id="KW-0413">Isomerase</keyword>
<evidence type="ECO:0000256" key="4">
    <source>
        <dbReference type="ARBA" id="ARBA00023235"/>
    </source>
</evidence>
<comment type="similarity">
    <text evidence="2">Belongs to the ribose 5-phosphate isomerase family.</text>
</comment>